<dbReference type="eggNOG" id="ENOG502S5I5">
    <property type="taxonomic scope" value="Eukaryota"/>
</dbReference>
<dbReference type="RefSeq" id="XP_829068.1">
    <property type="nucleotide sequence ID" value="XM_823975.1"/>
</dbReference>
<evidence type="ECO:0000313" key="2">
    <source>
        <dbReference type="EMBL" id="EAN79956.1"/>
    </source>
</evidence>
<dbReference type="PANTHER" id="PTHR40736:SF1">
    <property type="match status" value="1"/>
</dbReference>
<organism evidence="2 3">
    <name type="scientific">Trypanosoma brucei brucei (strain 927/4 GUTat10.1)</name>
    <dbReference type="NCBI Taxonomy" id="185431"/>
    <lineage>
        <taxon>Eukaryota</taxon>
        <taxon>Discoba</taxon>
        <taxon>Euglenozoa</taxon>
        <taxon>Kinetoplastea</taxon>
        <taxon>Metakinetoplastina</taxon>
        <taxon>Trypanosomatida</taxon>
        <taxon>Trypanosomatidae</taxon>
        <taxon>Trypanosoma</taxon>
    </lineage>
</organism>
<reference evidence="2 3" key="1">
    <citation type="journal article" date="2005" name="Science">
        <title>Comparative genomics of trypanosomatid parasitic protozoa.</title>
        <authorList>
            <person name="El-Sayed N.M."/>
            <person name="Myler P.J."/>
            <person name="Blandin G."/>
            <person name="Berriman M."/>
            <person name="Crabtree J."/>
            <person name="Aggarwal G."/>
            <person name="Caler E."/>
            <person name="Renauld H."/>
            <person name="Worthey E.A."/>
            <person name="Hertz-Fowler C."/>
            <person name="Ghedin E."/>
            <person name="Peacock C."/>
            <person name="Bartholomeu D.C."/>
            <person name="Haas B.J."/>
            <person name="Tran A.N."/>
            <person name="Wortman J.R."/>
            <person name="Alsmark U.C."/>
            <person name="Angiuoli S."/>
            <person name="Anupama A."/>
            <person name="Badger J."/>
            <person name="Bringaud F."/>
            <person name="Cadag E."/>
            <person name="Carlton J.M."/>
            <person name="Cerqueira G.C."/>
            <person name="Creasy T."/>
            <person name="Delcher A.L."/>
            <person name="Djikeng A."/>
            <person name="Embley T.M."/>
            <person name="Hauser C."/>
            <person name="Ivens A.C."/>
            <person name="Kummerfeld S.K."/>
            <person name="Pereira-Leal J.B."/>
            <person name="Nilsson D."/>
            <person name="Peterson J."/>
            <person name="Salzberg S.L."/>
            <person name="Shallom J."/>
            <person name="Silva J.C."/>
            <person name="Sundaram J."/>
            <person name="Westenberger S."/>
            <person name="White O."/>
            <person name="Melville S.E."/>
            <person name="Donelson J.E."/>
            <person name="Andersson B."/>
            <person name="Stuart K.D."/>
            <person name="Hall N."/>
        </authorList>
    </citation>
    <scope>NUCLEOTIDE SEQUENCE [LARGE SCALE GENOMIC DNA]</scope>
    <source>
        <strain evidence="2 3">927/4 GUTat10.1</strain>
    </source>
</reference>
<evidence type="ECO:0000313" key="3">
    <source>
        <dbReference type="Proteomes" id="UP000008524"/>
    </source>
</evidence>
<keyword evidence="1" id="KW-0812">Transmembrane</keyword>
<dbReference type="InParanoid" id="Q383S5"/>
<dbReference type="OrthoDB" id="249894at2759"/>
<accession>Q383S5</accession>
<evidence type="ECO:0000256" key="1">
    <source>
        <dbReference type="SAM" id="Phobius"/>
    </source>
</evidence>
<dbReference type="GO" id="GO:0005737">
    <property type="term" value="C:cytoplasm"/>
    <property type="evidence" value="ECO:0000314"/>
    <property type="project" value="GeneDB"/>
</dbReference>
<name>Q383S5_TRYB2</name>
<dbReference type="PaxDb" id="5691-EAN79956"/>
<dbReference type="EMBL" id="CH464491">
    <property type="protein sequence ID" value="EAN79956.1"/>
    <property type="molecule type" value="Genomic_DNA"/>
</dbReference>
<feature type="transmembrane region" description="Helical" evidence="1">
    <location>
        <begin position="80"/>
        <end position="98"/>
    </location>
</feature>
<dbReference type="Proteomes" id="UP000008524">
    <property type="component" value="Chromosome 11"/>
</dbReference>
<sequence length="122" mass="13523">MMRRTPPVARVVVSSFLREPSERKSFKETLAECDANGIDMASSLTSDFALLQSKLFKYRVVRLGDELQYVCRHPLGSLPSLPALVVHIILLTTVFFLFRNLGRFSSTALVKPPVALPGEGDS</sequence>
<keyword evidence="1" id="KW-1133">Transmembrane helix</keyword>
<reference evidence="2 3" key="2">
    <citation type="journal article" date="2005" name="Science">
        <title>The genome of the African trypanosome Trypanosoma brucei.</title>
        <authorList>
            <person name="Berriman M."/>
            <person name="Ghedin E."/>
            <person name="Hertz-Fowler C."/>
            <person name="Blandin G."/>
            <person name="Renauld H."/>
            <person name="Bartholomeu D.C."/>
            <person name="Lennard N.J."/>
            <person name="Caler E."/>
            <person name="Hamlin N.E."/>
            <person name="Haas B."/>
            <person name="Bohme U."/>
            <person name="Hannick L."/>
            <person name="Aslett M.A."/>
            <person name="Shallom J."/>
            <person name="Marcello L."/>
            <person name="Hou L."/>
            <person name="Wickstead B."/>
            <person name="Alsmark U.C."/>
            <person name="Arrowsmith C."/>
            <person name="Atkin R.J."/>
            <person name="Barron A.J."/>
            <person name="Bringaud F."/>
            <person name="Brooks K."/>
            <person name="Carrington M."/>
            <person name="Cherevach I."/>
            <person name="Chillingworth T.J."/>
            <person name="Churcher C."/>
            <person name="Clark L.N."/>
            <person name="Corton C.H."/>
            <person name="Cronin A."/>
            <person name="Davies R.M."/>
            <person name="Doggett J."/>
            <person name="Djikeng A."/>
            <person name="Feldblyum T."/>
            <person name="Field M.C."/>
            <person name="Fraser A."/>
            <person name="Goodhead I."/>
            <person name="Hance Z."/>
            <person name="Harper D."/>
            <person name="Harris B.R."/>
            <person name="Hauser H."/>
            <person name="Hostetler J."/>
            <person name="Ivens A."/>
            <person name="Jagels K."/>
            <person name="Johnson D."/>
            <person name="Johnson J."/>
            <person name="Jones K."/>
            <person name="Kerhornou A.X."/>
            <person name="Koo H."/>
            <person name="Larke N."/>
            <person name="Landfear S."/>
            <person name="Larkin C."/>
            <person name="Leech V."/>
            <person name="Line A."/>
            <person name="Lord A."/>
            <person name="Macleod A."/>
            <person name="Mooney P.J."/>
            <person name="Moule S."/>
            <person name="Martin D.M."/>
            <person name="Morgan G.W."/>
            <person name="Mungall K."/>
            <person name="Norbertczak H."/>
            <person name="Ormond D."/>
            <person name="Pai G."/>
            <person name="Peacock C.S."/>
            <person name="Peterson J."/>
            <person name="Quail M.A."/>
            <person name="Rabbinowitsch E."/>
            <person name="Rajandream M.A."/>
            <person name="Reitter C."/>
            <person name="Salzberg S.L."/>
            <person name="Sanders M."/>
            <person name="Schobel S."/>
            <person name="Sharp S."/>
            <person name="Simmonds M."/>
            <person name="Simpson A.J."/>
            <person name="Tallon L."/>
            <person name="Turner C.M."/>
            <person name="Tait A."/>
            <person name="Tivey A.R."/>
            <person name="Van Aken S."/>
            <person name="Walker D."/>
            <person name="Wanless D."/>
            <person name="Wang S."/>
            <person name="White B."/>
            <person name="White O."/>
            <person name="Whitehead S."/>
            <person name="Woodward J."/>
            <person name="Wortman J."/>
            <person name="Adams M.D."/>
            <person name="Embley T.M."/>
            <person name="Gull K."/>
            <person name="Ullu E."/>
            <person name="Barry J.D."/>
            <person name="Fairlamb A.H."/>
            <person name="Opperdoes F."/>
            <person name="Barrell B.G."/>
            <person name="Donelson J.E."/>
            <person name="Hall N."/>
            <person name="Fraser C.M."/>
            <person name="Melville S.E."/>
            <person name="El-Sayed N.M."/>
        </authorList>
    </citation>
    <scope>NUCLEOTIDE SEQUENCE [LARGE SCALE GENOMIC DNA]</scope>
    <source>
        <strain evidence="2 3">927/4 GUTat10.1</strain>
    </source>
</reference>
<gene>
    <name evidence="2" type="ORF">Tb11.01.1800</name>
</gene>
<dbReference type="AlphaFoldDB" id="Q383S5"/>
<keyword evidence="3" id="KW-1185">Reference proteome</keyword>
<proteinExistence type="predicted"/>
<dbReference type="GO" id="GO:0045259">
    <property type="term" value="C:proton-transporting ATP synthase complex"/>
    <property type="evidence" value="ECO:0000318"/>
    <property type="project" value="GO_Central"/>
</dbReference>
<dbReference type="KEGG" id="tbr:Tb11.01.1800"/>
<dbReference type="PANTHER" id="PTHR40736">
    <property type="match status" value="1"/>
</dbReference>
<keyword evidence="1" id="KW-0472">Membrane</keyword>
<dbReference type="GeneID" id="3664208"/>
<protein>
    <submittedName>
        <fullName evidence="2">Uncharacterized protein</fullName>
    </submittedName>
</protein>